<proteinExistence type="predicted"/>
<evidence type="ECO:0000313" key="2">
    <source>
        <dbReference type="Proteomes" id="UP001558613"/>
    </source>
</evidence>
<reference evidence="1 2" key="1">
    <citation type="submission" date="2023-09" db="EMBL/GenBank/DDBJ databases">
        <authorList>
            <person name="Wang M."/>
        </authorList>
    </citation>
    <scope>NUCLEOTIDE SEQUENCE [LARGE SCALE GENOMIC DNA]</scope>
    <source>
        <strain evidence="1">GT-2023</strain>
        <tissue evidence="1">Liver</tissue>
    </source>
</reference>
<organism evidence="1 2">
    <name type="scientific">Cirrhinus molitorella</name>
    <name type="common">mud carp</name>
    <dbReference type="NCBI Taxonomy" id="172907"/>
    <lineage>
        <taxon>Eukaryota</taxon>
        <taxon>Metazoa</taxon>
        <taxon>Chordata</taxon>
        <taxon>Craniata</taxon>
        <taxon>Vertebrata</taxon>
        <taxon>Euteleostomi</taxon>
        <taxon>Actinopterygii</taxon>
        <taxon>Neopterygii</taxon>
        <taxon>Teleostei</taxon>
        <taxon>Ostariophysi</taxon>
        <taxon>Cypriniformes</taxon>
        <taxon>Cyprinidae</taxon>
        <taxon>Labeoninae</taxon>
        <taxon>Labeonini</taxon>
        <taxon>Cirrhinus</taxon>
    </lineage>
</organism>
<gene>
    <name evidence="1" type="ORF">QQF64_033353</name>
</gene>
<accession>A0ABR3MTM1</accession>
<comment type="caution">
    <text evidence="1">The sequence shown here is derived from an EMBL/GenBank/DDBJ whole genome shotgun (WGS) entry which is preliminary data.</text>
</comment>
<name>A0ABR3MTM1_9TELE</name>
<dbReference type="Proteomes" id="UP001558613">
    <property type="component" value="Unassembled WGS sequence"/>
</dbReference>
<sequence length="92" mass="10469">MLPPGPFFKFVSKEERRLAPGLRPLLLNARAAAFKPNCSIPFILEREQKSGYLLEYLFCIVPRHTKGALLLCSEWWDWELGMAGLGTLSVDF</sequence>
<keyword evidence="2" id="KW-1185">Reference proteome</keyword>
<dbReference type="EMBL" id="JAYMGO010000009">
    <property type="protein sequence ID" value="KAL1267990.1"/>
    <property type="molecule type" value="Genomic_DNA"/>
</dbReference>
<protein>
    <submittedName>
        <fullName evidence="1">Uncharacterized protein</fullName>
    </submittedName>
</protein>
<evidence type="ECO:0000313" key="1">
    <source>
        <dbReference type="EMBL" id="KAL1267990.1"/>
    </source>
</evidence>